<dbReference type="InterPro" id="IPR045145">
    <property type="entry name" value="PTHR15271"/>
</dbReference>
<dbReference type="OrthoDB" id="71227at2759"/>
<evidence type="ECO:0000256" key="5">
    <source>
        <dbReference type="ARBA" id="ARBA00022763"/>
    </source>
</evidence>
<feature type="region of interest" description="Disordered" evidence="10">
    <location>
        <begin position="229"/>
        <end position="275"/>
    </location>
</feature>
<keyword evidence="8" id="KW-0539">Nucleus</keyword>
<keyword evidence="7" id="KW-0234">DNA repair</keyword>
<feature type="repeat" description="WD" evidence="9">
    <location>
        <begin position="26"/>
        <end position="61"/>
    </location>
</feature>
<dbReference type="InterPro" id="IPR055410">
    <property type="entry name" value="Beta-prop_CAF1B_HIR1"/>
</dbReference>
<dbReference type="PANTHER" id="PTHR15271:SF4">
    <property type="entry name" value="CHROMATIN ASSEMBLY FACTOR 1 SUBUNIT B"/>
    <property type="match status" value="1"/>
</dbReference>
<comment type="caution">
    <text evidence="12">The sequence shown here is derived from an EMBL/GenBank/DDBJ whole genome shotgun (WGS) entry which is preliminary data.</text>
</comment>
<dbReference type="RefSeq" id="XP_031027560.1">
    <property type="nucleotide sequence ID" value="XM_031166699.1"/>
</dbReference>
<dbReference type="InterPro" id="IPR015943">
    <property type="entry name" value="WD40/YVTN_repeat-like_dom_sf"/>
</dbReference>
<evidence type="ECO:0000256" key="7">
    <source>
        <dbReference type="ARBA" id="ARBA00023204"/>
    </source>
</evidence>
<keyword evidence="13" id="KW-1185">Reference proteome</keyword>
<dbReference type="PANTHER" id="PTHR15271">
    <property type="entry name" value="CHROMATIN ASSEMBLY FACTOR 1 SUBUNIT B"/>
    <property type="match status" value="1"/>
</dbReference>
<dbReference type="GO" id="GO:0006281">
    <property type="term" value="P:DNA repair"/>
    <property type="evidence" value="ECO:0007669"/>
    <property type="project" value="UniProtKB-KW"/>
</dbReference>
<reference evidence="12 13" key="1">
    <citation type="journal article" date="2019" name="Sci. Rep.">
        <title>Comparative genomics of chytrid fungi reveal insights into the obligate biotrophic and pathogenic lifestyle of Synchytrium endobioticum.</title>
        <authorList>
            <person name="van de Vossenberg B.T.L.H."/>
            <person name="Warris S."/>
            <person name="Nguyen H.D.T."/>
            <person name="van Gent-Pelzer M.P.E."/>
            <person name="Joly D.L."/>
            <person name="van de Geest H.C."/>
            <person name="Bonants P.J.M."/>
            <person name="Smith D.S."/>
            <person name="Levesque C.A."/>
            <person name="van der Lee T.A.J."/>
        </authorList>
    </citation>
    <scope>NUCLEOTIDE SEQUENCE [LARGE SCALE GENOMIC DNA]</scope>
    <source>
        <strain evidence="12 13">JEL517</strain>
    </source>
</reference>
<accession>A0A507CEN5</accession>
<feature type="compositionally biased region" description="Pro residues" evidence="10">
    <location>
        <begin position="265"/>
        <end position="275"/>
    </location>
</feature>
<dbReference type="SMART" id="SM00320">
    <property type="entry name" value="WD40"/>
    <property type="match status" value="5"/>
</dbReference>
<keyword evidence="4" id="KW-0677">Repeat</keyword>
<feature type="domain" description="CAF1B/HIR1 beta-propeller" evidence="11">
    <location>
        <begin position="275"/>
        <end position="438"/>
    </location>
</feature>
<keyword evidence="3 9" id="KW-0853">WD repeat</keyword>
<dbReference type="Proteomes" id="UP000319731">
    <property type="component" value="Unassembled WGS sequence"/>
</dbReference>
<comment type="similarity">
    <text evidence="2">Belongs to the WD repeat HIR1 family.</text>
</comment>
<dbReference type="GO" id="GO:0006335">
    <property type="term" value="P:DNA replication-dependent chromatin assembly"/>
    <property type="evidence" value="ECO:0007669"/>
    <property type="project" value="InterPro"/>
</dbReference>
<dbReference type="GO" id="GO:0033186">
    <property type="term" value="C:CAF-1 complex"/>
    <property type="evidence" value="ECO:0007669"/>
    <property type="project" value="TreeGrafter"/>
</dbReference>
<feature type="repeat" description="WD" evidence="9">
    <location>
        <begin position="176"/>
        <end position="208"/>
    </location>
</feature>
<keyword evidence="6" id="KW-0156">Chromatin regulator</keyword>
<comment type="subcellular location">
    <subcellularLocation>
        <location evidence="1">Nucleus</location>
    </subcellularLocation>
</comment>
<evidence type="ECO:0000259" key="11">
    <source>
        <dbReference type="Pfam" id="PF24105"/>
    </source>
</evidence>
<evidence type="ECO:0000313" key="13">
    <source>
        <dbReference type="Proteomes" id="UP000319731"/>
    </source>
</evidence>
<dbReference type="PROSITE" id="PS50082">
    <property type="entry name" value="WD_REPEATS_2"/>
    <property type="match status" value="4"/>
</dbReference>
<evidence type="ECO:0000256" key="2">
    <source>
        <dbReference type="ARBA" id="ARBA00007306"/>
    </source>
</evidence>
<evidence type="ECO:0000256" key="4">
    <source>
        <dbReference type="ARBA" id="ARBA00022737"/>
    </source>
</evidence>
<feature type="domain" description="CAF1B/HIR1 beta-propeller" evidence="11">
    <location>
        <begin position="11"/>
        <end position="221"/>
    </location>
</feature>
<evidence type="ECO:0000256" key="10">
    <source>
        <dbReference type="SAM" id="MobiDB-lite"/>
    </source>
</evidence>
<gene>
    <name evidence="12" type="ORF">SmJEL517_g00770</name>
</gene>
<sequence>MAIENKPAGSLKVKTLQIHWHDKQAVYSVDFEPGTSERFATGGADNAVRIWKIQKSETEPPNIQFRSTLSRHSAAVNVVRWSPKGGVLATGGDDASIILWREAPHTAATQSAGNIADEDEEENLETWRLHNHLKIPTGREIYDLAWSPDANYIISACFDNVARIWDTRDGKCIHAIEDHTHVVQGVAWDPLEQYLATQSSDRSVHIYSYDIKPTGVTVKRLASHSRIDTLQPAEPSGSRSNTPIPPPQSSPTKPAAASSSAAPIPEVPVPAPVLQPPTKMRMYRDETLVSFFRRLTFSPDGSLLITPTGQYKLGTGKNDIVRNATFVYTRGGIRKQPVVILPNMKKPSIAVRFNPRFYELEERQTQATFLLPHRLIFAVAAQDAVLIYDTQAATPLALMKNLHYATINDIAWSYDGTTLMLVSSDGFCSMVVFDKEELGMVIARDPTAAMDGVEILSTGVTVPDNVAMRDNDVEMIVDDDESRMPDKKNEGALSQAKLMKFDMAGSAADPVRIDSVEPIDVDSVEQTIEVEQTVL</sequence>
<evidence type="ECO:0000256" key="8">
    <source>
        <dbReference type="ARBA" id="ARBA00023242"/>
    </source>
</evidence>
<dbReference type="STRING" id="1806994.A0A507CEN5"/>
<feature type="repeat" description="WD" evidence="9">
    <location>
        <begin position="69"/>
        <end position="100"/>
    </location>
</feature>
<evidence type="ECO:0000256" key="1">
    <source>
        <dbReference type="ARBA" id="ARBA00004123"/>
    </source>
</evidence>
<name>A0A507CEN5_9FUNG</name>
<dbReference type="Gene3D" id="2.130.10.10">
    <property type="entry name" value="YVTN repeat-like/Quinoprotein amine dehydrogenase"/>
    <property type="match status" value="2"/>
</dbReference>
<dbReference type="GO" id="GO:0005634">
    <property type="term" value="C:nucleus"/>
    <property type="evidence" value="ECO:0007669"/>
    <property type="project" value="UniProtKB-SubCell"/>
</dbReference>
<dbReference type="EMBL" id="QEAO01000002">
    <property type="protein sequence ID" value="TPX37649.1"/>
    <property type="molecule type" value="Genomic_DNA"/>
</dbReference>
<keyword evidence="5" id="KW-0227">DNA damage</keyword>
<organism evidence="12 13">
    <name type="scientific">Synchytrium microbalum</name>
    <dbReference type="NCBI Taxonomy" id="1806994"/>
    <lineage>
        <taxon>Eukaryota</taxon>
        <taxon>Fungi</taxon>
        <taxon>Fungi incertae sedis</taxon>
        <taxon>Chytridiomycota</taxon>
        <taxon>Chytridiomycota incertae sedis</taxon>
        <taxon>Chytridiomycetes</taxon>
        <taxon>Synchytriales</taxon>
        <taxon>Synchytriaceae</taxon>
        <taxon>Synchytrium</taxon>
    </lineage>
</organism>
<feature type="repeat" description="WD" evidence="9">
    <location>
        <begin position="141"/>
        <end position="175"/>
    </location>
</feature>
<evidence type="ECO:0000256" key="9">
    <source>
        <dbReference type="PROSITE-ProRule" id="PRU00221"/>
    </source>
</evidence>
<dbReference type="GO" id="GO:0006334">
    <property type="term" value="P:nucleosome assembly"/>
    <property type="evidence" value="ECO:0007669"/>
    <property type="project" value="TreeGrafter"/>
</dbReference>
<protein>
    <recommendedName>
        <fullName evidence="11">CAF1B/HIR1 beta-propeller domain-containing protein</fullName>
    </recommendedName>
</protein>
<dbReference type="InterPro" id="IPR019775">
    <property type="entry name" value="WD40_repeat_CS"/>
</dbReference>
<dbReference type="GeneID" id="42001996"/>
<dbReference type="Pfam" id="PF24105">
    <property type="entry name" value="Beta-prop_CAF1B_HIR1"/>
    <property type="match status" value="2"/>
</dbReference>
<evidence type="ECO:0000256" key="6">
    <source>
        <dbReference type="ARBA" id="ARBA00022853"/>
    </source>
</evidence>
<dbReference type="InterPro" id="IPR001680">
    <property type="entry name" value="WD40_rpt"/>
</dbReference>
<feature type="compositionally biased region" description="Low complexity" evidence="10">
    <location>
        <begin position="250"/>
        <end position="264"/>
    </location>
</feature>
<dbReference type="InterPro" id="IPR036322">
    <property type="entry name" value="WD40_repeat_dom_sf"/>
</dbReference>
<evidence type="ECO:0000313" key="12">
    <source>
        <dbReference type="EMBL" id="TPX37649.1"/>
    </source>
</evidence>
<dbReference type="PROSITE" id="PS00678">
    <property type="entry name" value="WD_REPEATS_1"/>
    <property type="match status" value="1"/>
</dbReference>
<dbReference type="PROSITE" id="PS50294">
    <property type="entry name" value="WD_REPEATS_REGION"/>
    <property type="match status" value="1"/>
</dbReference>
<dbReference type="AlphaFoldDB" id="A0A507CEN5"/>
<evidence type="ECO:0000256" key="3">
    <source>
        <dbReference type="ARBA" id="ARBA00022574"/>
    </source>
</evidence>
<proteinExistence type="inferred from homology"/>
<dbReference type="SUPFAM" id="SSF50978">
    <property type="entry name" value="WD40 repeat-like"/>
    <property type="match status" value="1"/>
</dbReference>